<dbReference type="InterPro" id="IPR011990">
    <property type="entry name" value="TPR-like_helical_dom_sf"/>
</dbReference>
<evidence type="ECO:0000256" key="1">
    <source>
        <dbReference type="ARBA" id="ARBA00004245"/>
    </source>
</evidence>
<dbReference type="GO" id="GO:0007018">
    <property type="term" value="P:microtubule-based movement"/>
    <property type="evidence" value="ECO:0007669"/>
    <property type="project" value="TreeGrafter"/>
</dbReference>
<keyword evidence="6" id="KW-0802">TPR repeat</keyword>
<dbReference type="PRINTS" id="PR00381">
    <property type="entry name" value="KINESINLIGHT"/>
</dbReference>
<keyword evidence="9" id="KW-0206">Cytoskeleton</keyword>
<evidence type="ECO:0000256" key="6">
    <source>
        <dbReference type="ARBA" id="ARBA00022803"/>
    </source>
</evidence>
<keyword evidence="8" id="KW-0505">Motor protein</keyword>
<dbReference type="KEGG" id="tsy:THSYN_11640"/>
<dbReference type="PANTHER" id="PTHR45783">
    <property type="entry name" value="KINESIN LIGHT CHAIN"/>
    <property type="match status" value="1"/>
</dbReference>
<evidence type="ECO:0000256" key="2">
    <source>
        <dbReference type="ARBA" id="ARBA00009622"/>
    </source>
</evidence>
<name>A0A2K8U7H4_9GAMM</name>
<comment type="subcellular location">
    <subcellularLocation>
        <location evidence="1">Cytoplasm</location>
        <location evidence="1">Cytoskeleton</location>
    </subcellularLocation>
</comment>
<gene>
    <name evidence="11" type="ORF">THSYN_11640</name>
</gene>
<comment type="similarity">
    <text evidence="2">Belongs to the kinesin light chain family.</text>
</comment>
<dbReference type="Proteomes" id="UP000232638">
    <property type="component" value="Chromosome"/>
</dbReference>
<dbReference type="GO" id="GO:0019894">
    <property type="term" value="F:kinesin binding"/>
    <property type="evidence" value="ECO:0007669"/>
    <property type="project" value="TreeGrafter"/>
</dbReference>
<keyword evidence="3" id="KW-0963">Cytoplasm</keyword>
<evidence type="ECO:0000256" key="8">
    <source>
        <dbReference type="ARBA" id="ARBA00023175"/>
    </source>
</evidence>
<evidence type="ECO:0000256" key="5">
    <source>
        <dbReference type="ARBA" id="ARBA00022737"/>
    </source>
</evidence>
<dbReference type="InterPro" id="IPR019734">
    <property type="entry name" value="TPR_rpt"/>
</dbReference>
<evidence type="ECO:0000313" key="11">
    <source>
        <dbReference type="EMBL" id="AUB81540.1"/>
    </source>
</evidence>
<dbReference type="EMBL" id="CP020370">
    <property type="protein sequence ID" value="AUB81540.1"/>
    <property type="molecule type" value="Genomic_DNA"/>
</dbReference>
<proteinExistence type="inferred from homology"/>
<dbReference type="Pfam" id="PF13424">
    <property type="entry name" value="TPR_12"/>
    <property type="match status" value="3"/>
</dbReference>
<dbReference type="SUPFAM" id="SSF48452">
    <property type="entry name" value="TPR-like"/>
    <property type="match status" value="3"/>
</dbReference>
<evidence type="ECO:0000256" key="10">
    <source>
        <dbReference type="SAM" id="Coils"/>
    </source>
</evidence>
<dbReference type="GO" id="GO:0005874">
    <property type="term" value="C:microtubule"/>
    <property type="evidence" value="ECO:0007669"/>
    <property type="project" value="UniProtKB-KW"/>
</dbReference>
<dbReference type="InterPro" id="IPR002151">
    <property type="entry name" value="Kinesin_light"/>
</dbReference>
<keyword evidence="5" id="KW-0677">Repeat</keyword>
<organism evidence="11 12">
    <name type="scientific">Candidatus Thiodictyon syntrophicum</name>
    <dbReference type="NCBI Taxonomy" id="1166950"/>
    <lineage>
        <taxon>Bacteria</taxon>
        <taxon>Pseudomonadati</taxon>
        <taxon>Pseudomonadota</taxon>
        <taxon>Gammaproteobacteria</taxon>
        <taxon>Chromatiales</taxon>
        <taxon>Chromatiaceae</taxon>
        <taxon>Thiodictyon</taxon>
    </lineage>
</organism>
<evidence type="ECO:0000256" key="4">
    <source>
        <dbReference type="ARBA" id="ARBA00022701"/>
    </source>
</evidence>
<evidence type="ECO:0000256" key="3">
    <source>
        <dbReference type="ARBA" id="ARBA00022490"/>
    </source>
</evidence>
<keyword evidence="4" id="KW-0493">Microtubule</keyword>
<evidence type="ECO:0000256" key="7">
    <source>
        <dbReference type="ARBA" id="ARBA00023054"/>
    </source>
</evidence>
<evidence type="ECO:0000256" key="9">
    <source>
        <dbReference type="ARBA" id="ARBA00023212"/>
    </source>
</evidence>
<dbReference type="RefSeq" id="WP_100919308.1">
    <property type="nucleotide sequence ID" value="NZ_CP020370.1"/>
</dbReference>
<dbReference type="GO" id="GO:0005871">
    <property type="term" value="C:kinesin complex"/>
    <property type="evidence" value="ECO:0007669"/>
    <property type="project" value="InterPro"/>
</dbReference>
<accession>A0A2K8U7H4</accession>
<feature type="coiled-coil region" evidence="10">
    <location>
        <begin position="520"/>
        <end position="582"/>
    </location>
</feature>
<keyword evidence="7 10" id="KW-0175">Coiled coil</keyword>
<dbReference type="AlphaFoldDB" id="A0A2K8U7H4"/>
<dbReference type="GO" id="GO:0005737">
    <property type="term" value="C:cytoplasm"/>
    <property type="evidence" value="ECO:0007669"/>
    <property type="project" value="TreeGrafter"/>
</dbReference>
<sequence>MTGRLANWPGSVRTLPLDRLDPQSARDFLLERTQRGRQTRPDDTVQAGALAQELDGYALALEQAGAFVGCEHSTLADYLARWRRNDRRVQGWHDAWLMDYPRPLATTWQTSAEILPETARALLDTIAWLGSEPLPRSLFCETGEDAGSAGRIARRAQSLSGLLAAQSPDAPLDLEESLARLAELSLLQAAPADFDSPGRLHRVLALMIRAAQTPERAAAARAAALALADTVAVGDPMDVRDWPVWVPLAPHLGALLAEDRDGAGGVESCLLNELGKLLYAQARYAEAEPLKRRSLAIDERVHGPDHPRVAIHLNNLAQLLKATNRLAEAEPLMRRALDIDERAYGPDHPSVSRDLNNLAALLQATNRLAEAEPLMRRALAIDERTYGSDHPDVAIDLNNLAQLLQATNRLAEAEPLMRRALAIDERASGPDHPRVAIVLNNLAQLLQATNRLAEAEPPMRRALAIAERAYGPDHPDVATDLNNLAQLLTATSRLAEAEPLIRRALAIDERASGPDHPAVARDLNNLAQLLQDTNRLAEAEPLMRRALAIDERAYGPDHPAVARDLNNLAQLLQDTNRLAEAEPPMRRALVILLQSTAATGHRLPDLDPVQANYAALLAALGLDPADSAARITRIDMESGVAPAPLPSRRRRSGWLGRLLARLRP</sequence>
<dbReference type="OrthoDB" id="5801251at2"/>
<dbReference type="Gene3D" id="1.25.40.10">
    <property type="entry name" value="Tetratricopeptide repeat domain"/>
    <property type="match status" value="2"/>
</dbReference>
<dbReference type="Pfam" id="PF13374">
    <property type="entry name" value="TPR_10"/>
    <property type="match status" value="2"/>
</dbReference>
<reference evidence="11 12" key="1">
    <citation type="submission" date="2017-03" db="EMBL/GenBank/DDBJ databases">
        <title>Complete genome sequence of Candidatus 'Thiodictyon syntrophicum' sp. nov. strain Cad16T, a photolithoautotroph purple sulfur bacterium isolated from an alpine meromictic lake.</title>
        <authorList>
            <person name="Luedin S.M."/>
            <person name="Pothier J.F."/>
            <person name="Danza F."/>
            <person name="Storelli N."/>
            <person name="Wittwer M."/>
            <person name="Tonolla M."/>
        </authorList>
    </citation>
    <scope>NUCLEOTIDE SEQUENCE [LARGE SCALE GENOMIC DNA]</scope>
    <source>
        <strain evidence="11 12">Cad16T</strain>
    </source>
</reference>
<evidence type="ECO:0000313" key="12">
    <source>
        <dbReference type="Proteomes" id="UP000232638"/>
    </source>
</evidence>
<dbReference type="PANTHER" id="PTHR45783:SF3">
    <property type="entry name" value="KINESIN LIGHT CHAIN"/>
    <property type="match status" value="1"/>
</dbReference>
<dbReference type="SMART" id="SM00028">
    <property type="entry name" value="TPR"/>
    <property type="match status" value="8"/>
</dbReference>
<keyword evidence="12" id="KW-1185">Reference proteome</keyword>
<protein>
    <submittedName>
        <fullName evidence="11">Uncharacterized protein</fullName>
    </submittedName>
</protein>